<dbReference type="HAMAP" id="MF_01074">
    <property type="entry name" value="LarC"/>
    <property type="match status" value="1"/>
</dbReference>
<reference evidence="3 4" key="1">
    <citation type="journal article" date="2019" name="Int. J. Syst. Evol. Microbiol.">
        <title>The Global Catalogue of Microorganisms (GCM) 10K type strain sequencing project: providing services to taxonomists for standard genome sequencing and annotation.</title>
        <authorList>
            <consortium name="The Broad Institute Genomics Platform"/>
            <consortium name="The Broad Institute Genome Sequencing Center for Infectious Disease"/>
            <person name="Wu L."/>
            <person name="Ma J."/>
        </authorList>
    </citation>
    <scope>NUCLEOTIDE SEQUENCE [LARGE SCALE GENOMIC DNA]</scope>
    <source>
        <strain evidence="3 4">JCM 16009</strain>
    </source>
</reference>
<protein>
    <recommendedName>
        <fullName evidence="2">Pyridinium-3,5-bisthiocarboxylic acid mononucleotide nickel insertion protein</fullName>
        <shortName evidence="2">P2TMN nickel insertion protein</shortName>
        <ecNumber evidence="2">4.99.1.12</ecNumber>
    </recommendedName>
    <alternativeName>
        <fullName evidence="2">Nickel-pincer cofactor biosynthesis protein LarC</fullName>
    </alternativeName>
</protein>
<proteinExistence type="inferred from homology"/>
<keyword evidence="4" id="KW-1185">Reference proteome</keyword>
<comment type="caution">
    <text evidence="3">The sequence shown here is derived from an EMBL/GenBank/DDBJ whole genome shotgun (WGS) entry which is preliminary data.</text>
</comment>
<comment type="function">
    <text evidence="2">Involved in the biosynthesis of a nickel-pincer cofactor ((SCS)Ni(II) pincer complex). Binds Ni(2+), and functions in nickel delivery to pyridinium-3,5-bisthiocarboxylic acid mononucleotide (P2TMN), to form the mature cofactor. Is thus probably required for the activation of nickel-pincer cofactor-dependent enzymes.</text>
</comment>
<name>A0ABN2MW26_9PSEU</name>
<dbReference type="Gene3D" id="3.30.70.1380">
    <property type="entry name" value="Transcriptional regulatory protein pf0864 domain like"/>
    <property type="match status" value="1"/>
</dbReference>
<keyword evidence="1 2" id="KW-0533">Nickel</keyword>
<comment type="catalytic activity">
    <reaction evidence="2">
        <text>Ni(II)-pyridinium-3,5-bisthiocarboxylate mononucleotide = pyridinium-3,5-bisthiocarboxylate mononucleotide + Ni(2+)</text>
        <dbReference type="Rhea" id="RHEA:54784"/>
        <dbReference type="ChEBI" id="CHEBI:49786"/>
        <dbReference type="ChEBI" id="CHEBI:137372"/>
        <dbReference type="ChEBI" id="CHEBI:137373"/>
        <dbReference type="EC" id="4.99.1.12"/>
    </reaction>
</comment>
<dbReference type="Proteomes" id="UP001500449">
    <property type="component" value="Unassembled WGS sequence"/>
</dbReference>
<dbReference type="PANTHER" id="PTHR36566">
    <property type="entry name" value="NICKEL INSERTION PROTEIN-RELATED"/>
    <property type="match status" value="1"/>
</dbReference>
<evidence type="ECO:0000313" key="3">
    <source>
        <dbReference type="EMBL" id="GAA1840278.1"/>
    </source>
</evidence>
<dbReference type="NCBIfam" id="TIGR00299">
    <property type="entry name" value="nickel pincer cofactor biosynthesis protein LarC"/>
    <property type="match status" value="1"/>
</dbReference>
<organism evidence="3 4">
    <name type="scientific">Pseudonocardia ailaonensis</name>
    <dbReference type="NCBI Taxonomy" id="367279"/>
    <lineage>
        <taxon>Bacteria</taxon>
        <taxon>Bacillati</taxon>
        <taxon>Actinomycetota</taxon>
        <taxon>Actinomycetes</taxon>
        <taxon>Pseudonocardiales</taxon>
        <taxon>Pseudonocardiaceae</taxon>
        <taxon>Pseudonocardia</taxon>
    </lineage>
</organism>
<dbReference type="EMBL" id="BAAAQK010000005">
    <property type="protein sequence ID" value="GAA1840278.1"/>
    <property type="molecule type" value="Genomic_DNA"/>
</dbReference>
<dbReference type="PANTHER" id="PTHR36566:SF1">
    <property type="entry name" value="PYRIDINIUM-3,5-BISTHIOCARBOXYLIC ACID MONONUCLEOTIDE NICKEL INSERTION PROTEIN"/>
    <property type="match status" value="1"/>
</dbReference>
<evidence type="ECO:0000256" key="2">
    <source>
        <dbReference type="HAMAP-Rule" id="MF_01074"/>
    </source>
</evidence>
<dbReference type="Pfam" id="PF01969">
    <property type="entry name" value="Ni_insertion"/>
    <property type="match status" value="1"/>
</dbReference>
<evidence type="ECO:0000256" key="1">
    <source>
        <dbReference type="ARBA" id="ARBA00022596"/>
    </source>
</evidence>
<keyword evidence="2" id="KW-0456">Lyase</keyword>
<gene>
    <name evidence="2 3" type="primary">larC</name>
    <name evidence="3" type="ORF">GCM10009836_19490</name>
</gene>
<comment type="similarity">
    <text evidence="2">Belongs to the LarC family.</text>
</comment>
<dbReference type="InterPro" id="IPR002822">
    <property type="entry name" value="Ni_insertion"/>
</dbReference>
<dbReference type="RefSeq" id="WP_344414704.1">
    <property type="nucleotide sequence ID" value="NZ_BAAAQK010000005.1"/>
</dbReference>
<sequence length="393" mass="40248">MIVWFNPVSGVSGDMLLGALLELGAPLDGIRAAVASTGLTGWALEPERVRRGSLVATHARVRVDEHVPARAAAELRAMVGRSAPEPVAALALRAVTAIAEVEADLHGVPVGEVHLHEIGGVDTVVDTVGVAAALHLLGATDVVCGPLALGSGTLHGSHGTLPLPAPATAALLARAGATVTSTGLPGETVTPTGIALLLAAGTRFGPVPDMTVRAVGYGAGGRDVPGRPNVLQALLGAPAGGEVRSMTLLETTVDDVPGEVLGHLVETLLEAGAADAWLAPVVMKKSRPGQVVSVLVAPERAAGVEELLLRETGSLGVRRSAVERRALPRRTTTVQVGGHAIRIKHGPYGAKPEHDDVARAARALDLPLREVAARALRESALHESAQDELDLGR</sequence>
<dbReference type="EC" id="4.99.1.12" evidence="2"/>
<evidence type="ECO:0000313" key="4">
    <source>
        <dbReference type="Proteomes" id="UP001500449"/>
    </source>
</evidence>
<accession>A0ABN2MW26</accession>